<evidence type="ECO:0000313" key="1">
    <source>
        <dbReference type="EMBL" id="KAK8562284.1"/>
    </source>
</evidence>
<gene>
    <name evidence="1" type="ORF">V6N12_010368</name>
</gene>
<comment type="caution">
    <text evidence="1">The sequence shown here is derived from an EMBL/GenBank/DDBJ whole genome shotgun (WGS) entry which is preliminary data.</text>
</comment>
<dbReference type="EMBL" id="JBBPBM010000012">
    <property type="protein sequence ID" value="KAK8562284.1"/>
    <property type="molecule type" value="Genomic_DNA"/>
</dbReference>
<evidence type="ECO:0000313" key="2">
    <source>
        <dbReference type="Proteomes" id="UP001472677"/>
    </source>
</evidence>
<accession>A0ABR2EJW0</accession>
<dbReference type="Proteomes" id="UP001472677">
    <property type="component" value="Unassembled WGS sequence"/>
</dbReference>
<protein>
    <recommendedName>
        <fullName evidence="3">RNase H type-1 domain-containing protein</fullName>
    </recommendedName>
</protein>
<keyword evidence="2" id="KW-1185">Reference proteome</keyword>
<proteinExistence type="predicted"/>
<sequence length="148" mass="16480">MVAMEQVYFFLGLVYSLSWNDIIFGNHCLDVSQLFFLAKTRLANWYKAKFLKSALRIEELIADPSIDDSANLFGPLGSKGGIEGILRNKDGRVLASISESIGQGKCPLMFIPLIRYIKSTIESNGVILFHVLRAANIEADVLAKGRVW</sequence>
<organism evidence="1 2">
    <name type="scientific">Hibiscus sabdariffa</name>
    <name type="common">roselle</name>
    <dbReference type="NCBI Taxonomy" id="183260"/>
    <lineage>
        <taxon>Eukaryota</taxon>
        <taxon>Viridiplantae</taxon>
        <taxon>Streptophyta</taxon>
        <taxon>Embryophyta</taxon>
        <taxon>Tracheophyta</taxon>
        <taxon>Spermatophyta</taxon>
        <taxon>Magnoliopsida</taxon>
        <taxon>eudicotyledons</taxon>
        <taxon>Gunneridae</taxon>
        <taxon>Pentapetalae</taxon>
        <taxon>rosids</taxon>
        <taxon>malvids</taxon>
        <taxon>Malvales</taxon>
        <taxon>Malvaceae</taxon>
        <taxon>Malvoideae</taxon>
        <taxon>Hibiscus</taxon>
    </lineage>
</organism>
<evidence type="ECO:0008006" key="3">
    <source>
        <dbReference type="Google" id="ProtNLM"/>
    </source>
</evidence>
<reference evidence="1 2" key="1">
    <citation type="journal article" date="2024" name="G3 (Bethesda)">
        <title>Genome assembly of Hibiscus sabdariffa L. provides insights into metabolisms of medicinal natural products.</title>
        <authorList>
            <person name="Kim T."/>
        </authorList>
    </citation>
    <scope>NUCLEOTIDE SEQUENCE [LARGE SCALE GENOMIC DNA]</scope>
    <source>
        <strain evidence="1">TK-2024</strain>
        <tissue evidence="1">Old leaves</tissue>
    </source>
</reference>
<name>A0ABR2EJW0_9ROSI</name>